<dbReference type="RefSeq" id="WP_084089965.1">
    <property type="nucleotide sequence ID" value="NZ_FWXD01000006.1"/>
</dbReference>
<evidence type="ECO:0000256" key="3">
    <source>
        <dbReference type="ARBA" id="ARBA00022618"/>
    </source>
</evidence>
<gene>
    <name evidence="6" type="primary">minE</name>
    <name evidence="7" type="ORF">SAMN02745857_01295</name>
</gene>
<dbReference type="FunFam" id="3.30.1070.10:FF:000001">
    <property type="entry name" value="Cell division topological specificity factor"/>
    <property type="match status" value="1"/>
</dbReference>
<comment type="function">
    <text evidence="5 6">Prevents the cell division inhibition by proteins MinC and MinD at internal division sites while permitting inhibition at polar sites. This ensures cell division at the proper site by restricting the formation of a division septum at the midpoint of the long axis of the cell.</text>
</comment>
<reference evidence="7 8" key="1">
    <citation type="submission" date="2017-04" db="EMBL/GenBank/DDBJ databases">
        <authorList>
            <person name="Afonso C.L."/>
            <person name="Miller P.J."/>
            <person name="Scott M.A."/>
            <person name="Spackman E."/>
            <person name="Goraichik I."/>
            <person name="Dimitrov K.M."/>
            <person name="Suarez D.L."/>
            <person name="Swayne D.E."/>
        </authorList>
    </citation>
    <scope>NUCLEOTIDE SEQUENCE [LARGE SCALE GENOMIC DNA]</scope>
    <source>
        <strain evidence="7 8">DSM 23236</strain>
    </source>
</reference>
<dbReference type="Gene3D" id="3.30.1070.10">
    <property type="entry name" value="Cell division topological specificity factor MinE"/>
    <property type="match status" value="1"/>
</dbReference>
<dbReference type="STRING" id="1121001.SAMN02745857_01295"/>
<evidence type="ECO:0000313" key="8">
    <source>
        <dbReference type="Proteomes" id="UP000192761"/>
    </source>
</evidence>
<evidence type="ECO:0000313" key="7">
    <source>
        <dbReference type="EMBL" id="SMC21965.1"/>
    </source>
</evidence>
<sequence>MSILSYFFGEKKKTASVARERLQIILAHERAGRDTPDYLPQLQRELLEVISKYVAVNPDDIKVQLDKKDDFEVLEVNIVLPEAVRRPG</sequence>
<organism evidence="7 8">
    <name type="scientific">Andreprevotia lacus DSM 23236</name>
    <dbReference type="NCBI Taxonomy" id="1121001"/>
    <lineage>
        <taxon>Bacteria</taxon>
        <taxon>Pseudomonadati</taxon>
        <taxon>Pseudomonadota</taxon>
        <taxon>Betaproteobacteria</taxon>
        <taxon>Neisseriales</taxon>
        <taxon>Chitinibacteraceae</taxon>
        <taxon>Andreprevotia</taxon>
    </lineage>
</organism>
<comment type="similarity">
    <text evidence="1 6">Belongs to the MinE family.</text>
</comment>
<dbReference type="OrthoDB" id="9802655at2"/>
<dbReference type="HAMAP" id="MF_00262">
    <property type="entry name" value="MinE"/>
    <property type="match status" value="1"/>
</dbReference>
<dbReference type="SUPFAM" id="SSF55229">
    <property type="entry name" value="Cell division protein MinE topological specificity domain"/>
    <property type="match status" value="1"/>
</dbReference>
<name>A0A1W1XD49_9NEIS</name>
<keyword evidence="8" id="KW-1185">Reference proteome</keyword>
<proteinExistence type="inferred from homology"/>
<dbReference type="GO" id="GO:0051301">
    <property type="term" value="P:cell division"/>
    <property type="evidence" value="ECO:0007669"/>
    <property type="project" value="UniProtKB-KW"/>
</dbReference>
<evidence type="ECO:0000256" key="4">
    <source>
        <dbReference type="ARBA" id="ARBA00023306"/>
    </source>
</evidence>
<evidence type="ECO:0000256" key="2">
    <source>
        <dbReference type="ARBA" id="ARBA00020112"/>
    </source>
</evidence>
<dbReference type="NCBIfam" id="NF001422">
    <property type="entry name" value="PRK00296.1"/>
    <property type="match status" value="1"/>
</dbReference>
<dbReference type="InterPro" id="IPR005527">
    <property type="entry name" value="MinE"/>
</dbReference>
<keyword evidence="4 6" id="KW-0131">Cell cycle</keyword>
<dbReference type="GO" id="GO:0042802">
    <property type="term" value="F:identical protein binding"/>
    <property type="evidence" value="ECO:0007669"/>
    <property type="project" value="UniProtKB-ARBA"/>
</dbReference>
<evidence type="ECO:0000256" key="6">
    <source>
        <dbReference type="HAMAP-Rule" id="MF_00262"/>
    </source>
</evidence>
<evidence type="ECO:0000256" key="5">
    <source>
        <dbReference type="ARBA" id="ARBA00025265"/>
    </source>
</evidence>
<dbReference type="InterPro" id="IPR036707">
    <property type="entry name" value="MinE_sf"/>
</dbReference>
<dbReference type="AlphaFoldDB" id="A0A1W1XD49"/>
<dbReference type="NCBIfam" id="TIGR01215">
    <property type="entry name" value="minE"/>
    <property type="match status" value="1"/>
</dbReference>
<dbReference type="EMBL" id="FWXD01000006">
    <property type="protein sequence ID" value="SMC21965.1"/>
    <property type="molecule type" value="Genomic_DNA"/>
</dbReference>
<accession>A0A1W1XD49</accession>
<dbReference type="NCBIfam" id="NF010595">
    <property type="entry name" value="PRK13989.1"/>
    <property type="match status" value="1"/>
</dbReference>
<dbReference type="Pfam" id="PF03776">
    <property type="entry name" value="MinE"/>
    <property type="match status" value="1"/>
</dbReference>
<keyword evidence="3 6" id="KW-0132">Cell division</keyword>
<protein>
    <recommendedName>
        <fullName evidence="2 6">Cell division topological specificity factor</fullName>
    </recommendedName>
</protein>
<evidence type="ECO:0000256" key="1">
    <source>
        <dbReference type="ARBA" id="ARBA00008168"/>
    </source>
</evidence>
<dbReference type="Proteomes" id="UP000192761">
    <property type="component" value="Unassembled WGS sequence"/>
</dbReference>
<dbReference type="GO" id="GO:0032955">
    <property type="term" value="P:regulation of division septum assembly"/>
    <property type="evidence" value="ECO:0007669"/>
    <property type="project" value="InterPro"/>
</dbReference>